<dbReference type="RefSeq" id="WP_163386247.1">
    <property type="nucleotide sequence ID" value="NZ_JAUFQS010000026.1"/>
</dbReference>
<dbReference type="Pfam" id="PF13715">
    <property type="entry name" value="CarbopepD_reg_2"/>
    <property type="match status" value="1"/>
</dbReference>
<keyword evidence="3" id="KW-1185">Reference proteome</keyword>
<reference evidence="3" key="1">
    <citation type="journal article" date="2019" name="Int. J. Syst. Evol. Microbiol.">
        <title>The Global Catalogue of Microorganisms (GCM) 10K type strain sequencing project: providing services to taxonomists for standard genome sequencing and annotation.</title>
        <authorList>
            <consortium name="The Broad Institute Genomics Platform"/>
            <consortium name="The Broad Institute Genome Sequencing Center for Infectious Disease"/>
            <person name="Wu L."/>
            <person name="Ma J."/>
        </authorList>
    </citation>
    <scope>NUCLEOTIDE SEQUENCE [LARGE SCALE GENOMIC DNA]</scope>
    <source>
        <strain evidence="3">CECT 7706</strain>
    </source>
</reference>
<organism evidence="2 3">
    <name type="scientific">Cyclobacterium jeungdonense</name>
    <dbReference type="NCBI Taxonomy" id="708087"/>
    <lineage>
        <taxon>Bacteria</taxon>
        <taxon>Pseudomonadati</taxon>
        <taxon>Bacteroidota</taxon>
        <taxon>Cytophagia</taxon>
        <taxon>Cytophagales</taxon>
        <taxon>Cyclobacteriaceae</taxon>
        <taxon>Cyclobacterium</taxon>
    </lineage>
</organism>
<dbReference type="EMBL" id="JAUFQS010000026">
    <property type="protein sequence ID" value="MDN3689347.1"/>
    <property type="molecule type" value="Genomic_DNA"/>
</dbReference>
<dbReference type="Proteomes" id="UP001236663">
    <property type="component" value="Unassembled WGS sequence"/>
</dbReference>
<comment type="caution">
    <text evidence="2">The sequence shown here is derived from an EMBL/GenBank/DDBJ whole genome shotgun (WGS) entry which is preliminary data.</text>
</comment>
<dbReference type="InterPro" id="IPR008969">
    <property type="entry name" value="CarboxyPept-like_regulatory"/>
</dbReference>
<accession>A0ABT8CB30</accession>
<protein>
    <submittedName>
        <fullName evidence="2">Carboxypeptidase-like regulatory domain-containing protein</fullName>
    </submittedName>
</protein>
<dbReference type="Gene3D" id="2.60.40.1120">
    <property type="entry name" value="Carboxypeptidase-like, regulatory domain"/>
    <property type="match status" value="1"/>
</dbReference>
<gene>
    <name evidence="2" type="ORF">QWZ15_16050</name>
</gene>
<dbReference type="SUPFAM" id="SSF49464">
    <property type="entry name" value="Carboxypeptidase regulatory domain-like"/>
    <property type="match status" value="1"/>
</dbReference>
<proteinExistence type="predicted"/>
<evidence type="ECO:0000313" key="2">
    <source>
        <dbReference type="EMBL" id="MDN3689347.1"/>
    </source>
</evidence>
<sequence>MKTLNYSIAIIFIILIFISSFSFAQNNDSIFLKGTIVDKSGEPIPGVTILQEGTSNGTITDINGYFELEIPEGAKIIISYTGMKTLEIEDVNFSNVKVNISTGLITFCCINHSPSHCAETIEEMKRLTKTRNCSFK</sequence>
<evidence type="ECO:0000313" key="3">
    <source>
        <dbReference type="Proteomes" id="UP001236663"/>
    </source>
</evidence>
<keyword evidence="1" id="KW-0812">Transmembrane</keyword>
<keyword evidence="1" id="KW-0472">Membrane</keyword>
<keyword evidence="1" id="KW-1133">Transmembrane helix</keyword>
<name>A0ABT8CB30_9BACT</name>
<evidence type="ECO:0000256" key="1">
    <source>
        <dbReference type="SAM" id="Phobius"/>
    </source>
</evidence>
<feature type="transmembrane region" description="Helical" evidence="1">
    <location>
        <begin position="6"/>
        <end position="24"/>
    </location>
</feature>